<dbReference type="EMBL" id="ANJA01000930">
    <property type="protein sequence ID" value="ETO80955.1"/>
    <property type="molecule type" value="Genomic_DNA"/>
</dbReference>
<sequence length="44" mass="4866">MKAVNKSVAAMVSTVKYSNLITWAFVLPPHTKFSPAINKRITTC</sequence>
<comment type="caution">
    <text evidence="1">The sequence shown here is derived from an EMBL/GenBank/DDBJ whole genome shotgun (WGS) entry which is preliminary data.</text>
</comment>
<reference evidence="1 2" key="1">
    <citation type="submission" date="2013-11" db="EMBL/GenBank/DDBJ databases">
        <title>The Genome Sequence of Phytophthora parasitica P1976.</title>
        <authorList>
            <consortium name="The Broad Institute Genomics Platform"/>
            <person name="Russ C."/>
            <person name="Tyler B."/>
            <person name="Panabieres F."/>
            <person name="Shan W."/>
            <person name="Tripathy S."/>
            <person name="Grunwald N."/>
            <person name="Machado M."/>
            <person name="Johnson C.S."/>
            <person name="Walker B."/>
            <person name="Young S."/>
            <person name="Zeng Q."/>
            <person name="Gargeya S."/>
            <person name="Fitzgerald M."/>
            <person name="Haas B."/>
            <person name="Abouelleil A."/>
            <person name="Allen A.W."/>
            <person name="Alvarado L."/>
            <person name="Arachchi H.M."/>
            <person name="Berlin A.M."/>
            <person name="Chapman S.B."/>
            <person name="Gainer-Dewar J."/>
            <person name="Goldberg J."/>
            <person name="Griggs A."/>
            <person name="Gujja S."/>
            <person name="Hansen M."/>
            <person name="Howarth C."/>
            <person name="Imamovic A."/>
            <person name="Ireland A."/>
            <person name="Larimer J."/>
            <person name="McCowan C."/>
            <person name="Murphy C."/>
            <person name="Pearson M."/>
            <person name="Poon T.W."/>
            <person name="Priest M."/>
            <person name="Roberts A."/>
            <person name="Saif S."/>
            <person name="Shea T."/>
            <person name="Sisk P."/>
            <person name="Sykes S."/>
            <person name="Wortman J."/>
            <person name="Nusbaum C."/>
            <person name="Birren B."/>
        </authorList>
    </citation>
    <scope>NUCLEOTIDE SEQUENCE [LARGE SCALE GENOMIC DNA]</scope>
    <source>
        <strain evidence="1 2">P1976</strain>
    </source>
</reference>
<dbReference type="AlphaFoldDB" id="A0A081APZ4"/>
<organism evidence="1 2">
    <name type="scientific">Phytophthora nicotianae P1976</name>
    <dbReference type="NCBI Taxonomy" id="1317066"/>
    <lineage>
        <taxon>Eukaryota</taxon>
        <taxon>Sar</taxon>
        <taxon>Stramenopiles</taxon>
        <taxon>Oomycota</taxon>
        <taxon>Peronosporomycetes</taxon>
        <taxon>Peronosporales</taxon>
        <taxon>Peronosporaceae</taxon>
        <taxon>Phytophthora</taxon>
    </lineage>
</organism>
<name>A0A081APZ4_PHYNI</name>
<protein>
    <submittedName>
        <fullName evidence="1">Uncharacterized protein</fullName>
    </submittedName>
</protein>
<dbReference type="Proteomes" id="UP000028582">
    <property type="component" value="Unassembled WGS sequence"/>
</dbReference>
<proteinExistence type="predicted"/>
<evidence type="ECO:0000313" key="2">
    <source>
        <dbReference type="Proteomes" id="UP000028582"/>
    </source>
</evidence>
<gene>
    <name evidence="1" type="ORF">F444_04632</name>
</gene>
<accession>A0A081APZ4</accession>
<evidence type="ECO:0000313" key="1">
    <source>
        <dbReference type="EMBL" id="ETO80955.1"/>
    </source>
</evidence>